<proteinExistence type="predicted"/>
<feature type="transmembrane region" description="Helical" evidence="2">
    <location>
        <begin position="104"/>
        <end position="126"/>
    </location>
</feature>
<evidence type="ECO:0000256" key="1">
    <source>
        <dbReference type="SAM" id="MobiDB-lite"/>
    </source>
</evidence>
<evidence type="ECO:0000313" key="4">
    <source>
        <dbReference type="Proteomes" id="UP000041254"/>
    </source>
</evidence>
<feature type="compositionally biased region" description="Basic and acidic residues" evidence="1">
    <location>
        <begin position="1"/>
        <end position="20"/>
    </location>
</feature>
<evidence type="ECO:0000256" key="2">
    <source>
        <dbReference type="SAM" id="Phobius"/>
    </source>
</evidence>
<protein>
    <submittedName>
        <fullName evidence="3">Uncharacterized protein</fullName>
    </submittedName>
</protein>
<dbReference type="VEuPathDB" id="CryptoDB:Vbra_4458"/>
<gene>
    <name evidence="3" type="ORF">Vbra_4458</name>
</gene>
<accession>A0A0G4FV54</accession>
<feature type="compositionally biased region" description="Basic residues" evidence="1">
    <location>
        <begin position="21"/>
        <end position="36"/>
    </location>
</feature>
<name>A0A0G4FV54_VITBC</name>
<dbReference type="Proteomes" id="UP000041254">
    <property type="component" value="Unassembled WGS sequence"/>
</dbReference>
<keyword evidence="2" id="KW-1133">Transmembrane helix</keyword>
<reference evidence="3 4" key="1">
    <citation type="submission" date="2014-11" db="EMBL/GenBank/DDBJ databases">
        <authorList>
            <person name="Zhu J."/>
            <person name="Qi W."/>
            <person name="Song R."/>
        </authorList>
    </citation>
    <scope>NUCLEOTIDE SEQUENCE [LARGE SCALE GENOMIC DNA]</scope>
</reference>
<keyword evidence="2" id="KW-0812">Transmembrane</keyword>
<keyword evidence="2" id="KW-0472">Membrane</keyword>
<keyword evidence="4" id="KW-1185">Reference proteome</keyword>
<feature type="region of interest" description="Disordered" evidence="1">
    <location>
        <begin position="1"/>
        <end position="56"/>
    </location>
</feature>
<dbReference type="EMBL" id="CDMY01000501">
    <property type="protein sequence ID" value="CEM18481.1"/>
    <property type="molecule type" value="Genomic_DNA"/>
</dbReference>
<dbReference type="AlphaFoldDB" id="A0A0G4FV54"/>
<sequence>MEDEFNRAKQRLEKRQQRDRQRARREHQHAMHKKRSINSSIMPSSATQSGEQRMAEVDRRLRTFEENARFMAEFNKFQGLKETKRRLTLQQTKETWEEAVVREAGAAVAGILLACVGMAFLSWLFVATMDYMFAPLEGG</sequence>
<organism evidence="3 4">
    <name type="scientific">Vitrella brassicaformis (strain CCMP3155)</name>
    <dbReference type="NCBI Taxonomy" id="1169540"/>
    <lineage>
        <taxon>Eukaryota</taxon>
        <taxon>Sar</taxon>
        <taxon>Alveolata</taxon>
        <taxon>Colpodellida</taxon>
        <taxon>Vitrellaceae</taxon>
        <taxon>Vitrella</taxon>
    </lineage>
</organism>
<feature type="compositionally biased region" description="Polar residues" evidence="1">
    <location>
        <begin position="37"/>
        <end position="51"/>
    </location>
</feature>
<evidence type="ECO:0000313" key="3">
    <source>
        <dbReference type="EMBL" id="CEM18481.1"/>
    </source>
</evidence>
<dbReference type="InParanoid" id="A0A0G4FV54"/>